<evidence type="ECO:0000313" key="3">
    <source>
        <dbReference type="Proteomes" id="UP000714275"/>
    </source>
</evidence>
<keyword evidence="3" id="KW-1185">Reference proteome</keyword>
<dbReference type="OrthoDB" id="2632733at2759"/>
<reference evidence="2" key="1">
    <citation type="journal article" date="2020" name="New Phytol.">
        <title>Comparative genomics reveals dynamic genome evolution in host specialist ectomycorrhizal fungi.</title>
        <authorList>
            <person name="Lofgren L.A."/>
            <person name="Nguyen N.H."/>
            <person name="Vilgalys R."/>
            <person name="Ruytinx J."/>
            <person name="Liao H.L."/>
            <person name="Branco S."/>
            <person name="Kuo A."/>
            <person name="LaButti K."/>
            <person name="Lipzen A."/>
            <person name="Andreopoulos W."/>
            <person name="Pangilinan J."/>
            <person name="Riley R."/>
            <person name="Hundley H."/>
            <person name="Na H."/>
            <person name="Barry K."/>
            <person name="Grigoriev I.V."/>
            <person name="Stajich J.E."/>
            <person name="Kennedy P.G."/>
        </authorList>
    </citation>
    <scope>NUCLEOTIDE SEQUENCE</scope>
    <source>
        <strain evidence="2">DOB743</strain>
    </source>
</reference>
<dbReference type="AlphaFoldDB" id="A0A9P6ZHH4"/>
<accession>A0A9P6ZHH4</accession>
<gene>
    <name evidence="2" type="ORF">EV702DRAFT_1050663</name>
</gene>
<evidence type="ECO:0000256" key="1">
    <source>
        <dbReference type="SAM" id="MobiDB-lite"/>
    </source>
</evidence>
<proteinExistence type="predicted"/>
<feature type="region of interest" description="Disordered" evidence="1">
    <location>
        <begin position="22"/>
        <end position="42"/>
    </location>
</feature>
<evidence type="ECO:0000313" key="2">
    <source>
        <dbReference type="EMBL" id="KAG1766495.1"/>
    </source>
</evidence>
<name>A0A9P6ZHH4_9AGAM</name>
<organism evidence="2 3">
    <name type="scientific">Suillus placidus</name>
    <dbReference type="NCBI Taxonomy" id="48579"/>
    <lineage>
        <taxon>Eukaryota</taxon>
        <taxon>Fungi</taxon>
        <taxon>Dikarya</taxon>
        <taxon>Basidiomycota</taxon>
        <taxon>Agaricomycotina</taxon>
        <taxon>Agaricomycetes</taxon>
        <taxon>Agaricomycetidae</taxon>
        <taxon>Boletales</taxon>
        <taxon>Suillineae</taxon>
        <taxon>Suillaceae</taxon>
        <taxon>Suillus</taxon>
    </lineage>
</organism>
<feature type="compositionally biased region" description="Basic and acidic residues" evidence="1">
    <location>
        <begin position="33"/>
        <end position="42"/>
    </location>
</feature>
<dbReference type="Proteomes" id="UP000714275">
    <property type="component" value="Unassembled WGS sequence"/>
</dbReference>
<protein>
    <submittedName>
        <fullName evidence="2">Uncharacterized protein</fullName>
    </submittedName>
</protein>
<dbReference type="EMBL" id="JABBWD010000095">
    <property type="protein sequence ID" value="KAG1766495.1"/>
    <property type="molecule type" value="Genomic_DNA"/>
</dbReference>
<comment type="caution">
    <text evidence="2">The sequence shown here is derived from an EMBL/GenBank/DDBJ whole genome shotgun (WGS) entry which is preliminary data.</text>
</comment>
<sequence length="134" mass="15161">MSFDAHAYHANKSPLVNYAASPKLQPANLAKPSRNDKRPQEYGCDRCDGKNDTIGAKHICLKNSPHGQAAENATKMDEETKNWEIPDEFEKEFEGIKYNFRTERLPVYYEGISIQPTDVNDILNGALVEVEFTI</sequence>